<dbReference type="AlphaFoldDB" id="A0A382MRM3"/>
<feature type="non-terminal residue" evidence="1">
    <location>
        <position position="23"/>
    </location>
</feature>
<organism evidence="1">
    <name type="scientific">marine metagenome</name>
    <dbReference type="NCBI Taxonomy" id="408172"/>
    <lineage>
        <taxon>unclassified sequences</taxon>
        <taxon>metagenomes</taxon>
        <taxon>ecological metagenomes</taxon>
    </lineage>
</organism>
<dbReference type="EMBL" id="UINC01095515">
    <property type="protein sequence ID" value="SVC51663.1"/>
    <property type="molecule type" value="Genomic_DNA"/>
</dbReference>
<reference evidence="1" key="1">
    <citation type="submission" date="2018-05" db="EMBL/GenBank/DDBJ databases">
        <authorList>
            <person name="Lanie J.A."/>
            <person name="Ng W.-L."/>
            <person name="Kazmierczak K.M."/>
            <person name="Andrzejewski T.M."/>
            <person name="Davidsen T.M."/>
            <person name="Wayne K.J."/>
            <person name="Tettelin H."/>
            <person name="Glass J.I."/>
            <person name="Rusch D."/>
            <person name="Podicherti R."/>
            <person name="Tsui H.-C.T."/>
            <person name="Winkler M.E."/>
        </authorList>
    </citation>
    <scope>NUCLEOTIDE SEQUENCE</scope>
</reference>
<protein>
    <submittedName>
        <fullName evidence="1">Uncharacterized protein</fullName>
    </submittedName>
</protein>
<evidence type="ECO:0000313" key="1">
    <source>
        <dbReference type="EMBL" id="SVC51663.1"/>
    </source>
</evidence>
<gene>
    <name evidence="1" type="ORF">METZ01_LOCUS304517</name>
</gene>
<proteinExistence type="predicted"/>
<accession>A0A382MRM3</accession>
<sequence length="23" mass="2557">MSDSHATYFIPEPSHWPIVGTLA</sequence>
<name>A0A382MRM3_9ZZZZ</name>